<geneLocation type="plasmid" evidence="4">
    <name>pmdjk44.1</name>
</geneLocation>
<dbReference type="EMBL" id="CP023976">
    <property type="protein sequence ID" value="ATM24561.1"/>
    <property type="molecule type" value="Genomic_DNA"/>
</dbReference>
<keyword evidence="2" id="KW-0732">Signal</keyword>
<dbReference type="RefSeq" id="WP_100112402.1">
    <property type="nucleotide sequence ID" value="NZ_CP023976.1"/>
</dbReference>
<keyword evidence="4" id="KW-1185">Reference proteome</keyword>
<dbReference type="Proteomes" id="UP000195880">
    <property type="component" value="Plasmid pMDJK44.1"/>
</dbReference>
<evidence type="ECO:0000256" key="2">
    <source>
        <dbReference type="SAM" id="SignalP"/>
    </source>
</evidence>
<proteinExistence type="predicted"/>
<evidence type="ECO:0000256" key="1">
    <source>
        <dbReference type="SAM" id="MobiDB-lite"/>
    </source>
</evidence>
<feature type="chain" id="PRO_5038413915" description="Lipoprotein" evidence="2">
    <location>
        <begin position="26"/>
        <end position="195"/>
    </location>
</feature>
<evidence type="ECO:0000313" key="3">
    <source>
        <dbReference type="EMBL" id="ATM24561.1"/>
    </source>
</evidence>
<gene>
    <name evidence="3" type="ORF">SMD44_p10062</name>
</gene>
<organism evidence="3 4">
    <name type="scientific">Streptomyces alboflavus</name>
    <dbReference type="NCBI Taxonomy" id="67267"/>
    <lineage>
        <taxon>Bacteria</taxon>
        <taxon>Bacillati</taxon>
        <taxon>Actinomycetota</taxon>
        <taxon>Actinomycetes</taxon>
        <taxon>Kitasatosporales</taxon>
        <taxon>Streptomycetaceae</taxon>
        <taxon>Streptomyces</taxon>
    </lineage>
</organism>
<evidence type="ECO:0008006" key="5">
    <source>
        <dbReference type="Google" id="ProtNLM"/>
    </source>
</evidence>
<dbReference type="PROSITE" id="PS51257">
    <property type="entry name" value="PROKAR_LIPOPROTEIN"/>
    <property type="match status" value="1"/>
</dbReference>
<feature type="signal peptide" evidence="2">
    <location>
        <begin position="1"/>
        <end position="25"/>
    </location>
</feature>
<name>A0A291W4J2_9ACTN</name>
<feature type="region of interest" description="Disordered" evidence="1">
    <location>
        <begin position="24"/>
        <end position="79"/>
    </location>
</feature>
<accession>A0A291W4J2</accession>
<protein>
    <recommendedName>
        <fullName evidence="5">Lipoprotein</fullName>
    </recommendedName>
</protein>
<keyword evidence="3" id="KW-0614">Plasmid</keyword>
<dbReference type="KEGG" id="salf:SMD44_p10062"/>
<dbReference type="AlphaFoldDB" id="A0A291W4J2"/>
<feature type="compositionally biased region" description="Gly residues" evidence="1">
    <location>
        <begin position="44"/>
        <end position="53"/>
    </location>
</feature>
<evidence type="ECO:0000313" key="4">
    <source>
        <dbReference type="Proteomes" id="UP000195880"/>
    </source>
</evidence>
<reference evidence="3 4" key="1">
    <citation type="submission" date="2017-10" db="EMBL/GenBank/DDBJ databases">
        <title>Streptomyces alboflavus Genome sequencing and assembly.</title>
        <authorList>
            <person name="Wang Y."/>
            <person name="Du B."/>
            <person name="Ding Y."/>
            <person name="Liu H."/>
            <person name="Hou Q."/>
            <person name="Liu K."/>
            <person name="Wang C."/>
            <person name="Yao L."/>
        </authorList>
    </citation>
    <scope>NUCLEOTIDE SEQUENCE [LARGE SCALE GENOMIC DNA]</scope>
    <source>
        <strain evidence="3 4">MDJK44</strain>
        <plasmid evidence="4">Plasmid pmdjk44.1</plasmid>
    </source>
</reference>
<sequence length="195" mass="20711">MNRTLHTLVATVLASAALLTVSACSDSDNDSDNTKAAASETASGPGGISGGSTGTPEAPLADNQQASDGRPVARIKGGDGIEGEIHSVQRQDGMVMVKFEVTNRSDENYLTVDWQDGTNVYTLSGSSIVDRKNKKRYMALMDSNERCLCSERTGSIDKGKTKQLYVQFEAPPTEVKQVDLALANLSVVTVPIQEG</sequence>